<dbReference type="Gene3D" id="1.10.10.10">
    <property type="entry name" value="Winged helix-like DNA-binding domain superfamily/Winged helix DNA-binding domain"/>
    <property type="match status" value="1"/>
</dbReference>
<organism evidence="7">
    <name type="scientific">bioreactor metagenome</name>
    <dbReference type="NCBI Taxonomy" id="1076179"/>
    <lineage>
        <taxon>unclassified sequences</taxon>
        <taxon>metagenomes</taxon>
        <taxon>ecological metagenomes</taxon>
    </lineage>
</organism>
<dbReference type="GO" id="GO:0006352">
    <property type="term" value="P:DNA-templated transcription initiation"/>
    <property type="evidence" value="ECO:0007669"/>
    <property type="project" value="InterPro"/>
</dbReference>
<dbReference type="Pfam" id="PF04542">
    <property type="entry name" value="Sigma70_r2"/>
    <property type="match status" value="1"/>
</dbReference>
<dbReference type="SUPFAM" id="SSF88946">
    <property type="entry name" value="Sigma2 domain of RNA polymerase sigma factors"/>
    <property type="match status" value="1"/>
</dbReference>
<keyword evidence="3" id="KW-0731">Sigma factor</keyword>
<proteinExistence type="inferred from homology"/>
<evidence type="ECO:0000313" key="7">
    <source>
        <dbReference type="EMBL" id="MPL76075.1"/>
    </source>
</evidence>
<sequence length="188" mass="21797">MRSDDKLIKDCLSGNKQAQYELYQRFSGVLFGICLRYARNRAEAEDLLQDAFIKIFSRLDSFGFKGSFEGWLRRLVVNLAINFRRDYLKQFFVNTEAGLPDAEAAEASDASDMTFIPREKLLQMIQSLPDGYRMVFNMYVFENLSHHQIAELLEISENTSKTQLMKARKRLRLMVEAELAMNKISVKS</sequence>
<reference evidence="7" key="1">
    <citation type="submission" date="2019-08" db="EMBL/GenBank/DDBJ databases">
        <authorList>
            <person name="Kucharzyk K."/>
            <person name="Murdoch R.W."/>
            <person name="Higgins S."/>
            <person name="Loffler F."/>
        </authorList>
    </citation>
    <scope>NUCLEOTIDE SEQUENCE</scope>
</reference>
<dbReference type="NCBIfam" id="TIGR02937">
    <property type="entry name" value="sigma70-ECF"/>
    <property type="match status" value="1"/>
</dbReference>
<gene>
    <name evidence="7" type="primary">sigW_16</name>
    <name evidence="7" type="ORF">SDC9_21920</name>
</gene>
<dbReference type="Pfam" id="PF08281">
    <property type="entry name" value="Sigma70_r4_2"/>
    <property type="match status" value="1"/>
</dbReference>
<dbReference type="InterPro" id="IPR036388">
    <property type="entry name" value="WH-like_DNA-bd_sf"/>
</dbReference>
<dbReference type="SUPFAM" id="SSF88659">
    <property type="entry name" value="Sigma3 and sigma4 domains of RNA polymerase sigma factors"/>
    <property type="match status" value="1"/>
</dbReference>
<evidence type="ECO:0000259" key="5">
    <source>
        <dbReference type="Pfam" id="PF04542"/>
    </source>
</evidence>
<dbReference type="PANTHER" id="PTHR43133:SF46">
    <property type="entry name" value="RNA POLYMERASE SIGMA-70 FACTOR ECF SUBFAMILY"/>
    <property type="match status" value="1"/>
</dbReference>
<dbReference type="CDD" id="cd06171">
    <property type="entry name" value="Sigma70_r4"/>
    <property type="match status" value="1"/>
</dbReference>
<evidence type="ECO:0000256" key="1">
    <source>
        <dbReference type="ARBA" id="ARBA00010641"/>
    </source>
</evidence>
<dbReference type="InterPro" id="IPR013324">
    <property type="entry name" value="RNA_pol_sigma_r3/r4-like"/>
</dbReference>
<protein>
    <submittedName>
        <fullName evidence="7">ECF RNA polymerase sigma factor SigW</fullName>
    </submittedName>
</protein>
<dbReference type="InterPro" id="IPR013249">
    <property type="entry name" value="RNA_pol_sigma70_r4_t2"/>
</dbReference>
<accession>A0A644UAQ3</accession>
<dbReference type="InterPro" id="IPR013325">
    <property type="entry name" value="RNA_pol_sigma_r2"/>
</dbReference>
<comment type="similarity">
    <text evidence="1">Belongs to the sigma-70 factor family. ECF subfamily.</text>
</comment>
<name>A0A644UAQ3_9ZZZZ</name>
<evidence type="ECO:0000256" key="2">
    <source>
        <dbReference type="ARBA" id="ARBA00023015"/>
    </source>
</evidence>
<evidence type="ECO:0000256" key="3">
    <source>
        <dbReference type="ARBA" id="ARBA00023082"/>
    </source>
</evidence>
<comment type="caution">
    <text evidence="7">The sequence shown here is derived from an EMBL/GenBank/DDBJ whole genome shotgun (WGS) entry which is preliminary data.</text>
</comment>
<evidence type="ECO:0000259" key="6">
    <source>
        <dbReference type="Pfam" id="PF08281"/>
    </source>
</evidence>
<keyword evidence="2" id="KW-0805">Transcription regulation</keyword>
<dbReference type="GO" id="GO:0016987">
    <property type="term" value="F:sigma factor activity"/>
    <property type="evidence" value="ECO:0007669"/>
    <property type="project" value="UniProtKB-KW"/>
</dbReference>
<feature type="domain" description="RNA polymerase sigma-70 region 2" evidence="5">
    <location>
        <begin position="22"/>
        <end position="86"/>
    </location>
</feature>
<dbReference type="AlphaFoldDB" id="A0A644UAQ3"/>
<dbReference type="InterPro" id="IPR007627">
    <property type="entry name" value="RNA_pol_sigma70_r2"/>
</dbReference>
<dbReference type="EMBL" id="VSSQ01000094">
    <property type="protein sequence ID" value="MPL76075.1"/>
    <property type="molecule type" value="Genomic_DNA"/>
</dbReference>
<dbReference type="InterPro" id="IPR039425">
    <property type="entry name" value="RNA_pol_sigma-70-like"/>
</dbReference>
<dbReference type="GO" id="GO:0003677">
    <property type="term" value="F:DNA binding"/>
    <property type="evidence" value="ECO:0007669"/>
    <property type="project" value="InterPro"/>
</dbReference>
<dbReference type="Gene3D" id="1.10.1740.10">
    <property type="match status" value="1"/>
</dbReference>
<feature type="domain" description="RNA polymerase sigma factor 70 region 4 type 2" evidence="6">
    <location>
        <begin position="118"/>
        <end position="171"/>
    </location>
</feature>
<dbReference type="InterPro" id="IPR014284">
    <property type="entry name" value="RNA_pol_sigma-70_dom"/>
</dbReference>
<evidence type="ECO:0000256" key="4">
    <source>
        <dbReference type="ARBA" id="ARBA00023163"/>
    </source>
</evidence>
<dbReference type="PANTHER" id="PTHR43133">
    <property type="entry name" value="RNA POLYMERASE ECF-TYPE SIGMA FACTO"/>
    <property type="match status" value="1"/>
</dbReference>
<keyword evidence="4" id="KW-0804">Transcription</keyword>